<feature type="compositionally biased region" description="Polar residues" evidence="1">
    <location>
        <begin position="230"/>
        <end position="244"/>
    </location>
</feature>
<accession>A0A5A8C2K5</accession>
<sequence>MASPDFKGPLGESAACLGKILVAPLVWNEAGGSWGQARASGNDGDNSALHDAPSPGASTPLTCVYVAGRQVTPRARFRSSKAALKLAEAKEARARRLSAALAAAASEEATAEETWSKDDAAVANARAEAAGEAATVSLALRGLPLQSVADAAKRSSIVLASDVFHDPRAHTAFWVTAVRHLAPGGVCIAAFRRRLPEAENCMLSSLAPTLGLQLVCAISAKQMLMSCQDRSAPSDSSAEESGTVSLGPCDTAPESLVAPPWGCRDIPAVAPDSALLRSGIVRMLSEVADLSRIWVVCLKLTLHDAPERVDPASVASLPVAA</sequence>
<name>A0A5A8C2K5_CAFRO</name>
<feature type="region of interest" description="Disordered" evidence="1">
    <location>
        <begin position="230"/>
        <end position="249"/>
    </location>
</feature>
<gene>
    <name evidence="2" type="ORF">FNF31_07608</name>
</gene>
<protein>
    <submittedName>
        <fullName evidence="2">Uncharacterized protein</fullName>
    </submittedName>
</protein>
<dbReference type="InterPro" id="IPR029063">
    <property type="entry name" value="SAM-dependent_MTases_sf"/>
</dbReference>
<dbReference type="AlphaFoldDB" id="A0A5A8C2K5"/>
<dbReference type="Gene3D" id="3.40.50.150">
    <property type="entry name" value="Vaccinia Virus protein VP39"/>
    <property type="match status" value="1"/>
</dbReference>
<evidence type="ECO:0000256" key="1">
    <source>
        <dbReference type="SAM" id="MobiDB-lite"/>
    </source>
</evidence>
<organism evidence="2 3">
    <name type="scientific">Cafeteria roenbergensis</name>
    <name type="common">Marine flagellate</name>
    <dbReference type="NCBI Taxonomy" id="33653"/>
    <lineage>
        <taxon>Eukaryota</taxon>
        <taxon>Sar</taxon>
        <taxon>Stramenopiles</taxon>
        <taxon>Bigyra</taxon>
        <taxon>Opalozoa</taxon>
        <taxon>Bicosoecida</taxon>
        <taxon>Cafeteriaceae</taxon>
        <taxon>Cafeteria</taxon>
    </lineage>
</organism>
<dbReference type="EMBL" id="VLTM01000166">
    <property type="protein sequence ID" value="KAA0147322.1"/>
    <property type="molecule type" value="Genomic_DNA"/>
</dbReference>
<reference evidence="2 3" key="1">
    <citation type="submission" date="2019-07" db="EMBL/GenBank/DDBJ databases">
        <title>Genomes of Cafeteria roenbergensis.</title>
        <authorList>
            <person name="Fischer M.G."/>
            <person name="Hackl T."/>
            <person name="Roman M."/>
        </authorList>
    </citation>
    <scope>NUCLEOTIDE SEQUENCE [LARGE SCALE GENOMIC DNA]</scope>
    <source>
        <strain evidence="2 3">Cflag</strain>
    </source>
</reference>
<proteinExistence type="predicted"/>
<evidence type="ECO:0000313" key="3">
    <source>
        <dbReference type="Proteomes" id="UP000325113"/>
    </source>
</evidence>
<dbReference type="Proteomes" id="UP000325113">
    <property type="component" value="Unassembled WGS sequence"/>
</dbReference>
<comment type="caution">
    <text evidence="2">The sequence shown here is derived from an EMBL/GenBank/DDBJ whole genome shotgun (WGS) entry which is preliminary data.</text>
</comment>
<evidence type="ECO:0000313" key="2">
    <source>
        <dbReference type="EMBL" id="KAA0147322.1"/>
    </source>
</evidence>